<feature type="transmembrane region" description="Helical" evidence="1">
    <location>
        <begin position="363"/>
        <end position="387"/>
    </location>
</feature>
<feature type="transmembrane region" description="Helical" evidence="1">
    <location>
        <begin position="262"/>
        <end position="281"/>
    </location>
</feature>
<keyword evidence="1" id="KW-0472">Membrane</keyword>
<sequence>MINVIKNNISELTANIPLYIFLFLIASTAIIVGIEWDISWHETIGRDKLLSPPHVVVYIGGIICGLTCAYMALRQTFVDENLYNRYVVFWGFKAPFACWVCIWGAIAMLTSAPFDDWWHNAYGLDVQIISPPHLVLAAGIFANLMGSLFLLIAEKNLATGKQKYFLELLFMYAASLIVVQSAILLTEFSFHNKQHTYEFFKYSLTIYSFLIVSFRIVGEHKYSATIISILFIVHRCLIIWILPLFKAEPLLGPIYRDIDHYVAPYFPVLIVAPAIAIDLIHNKFQKQNSLIKPIMMGGAFCIIFSLIQWNFAEFLLSEHARNWFFAGDNTFPYWVRVNENNYKFWFLDWTPYGHRTELERVSIYNFGFLIIFTIAFSYLGSFFGSWIKKVKR</sequence>
<protein>
    <submittedName>
        <fullName evidence="2">Uncharacterized protein</fullName>
    </submittedName>
</protein>
<evidence type="ECO:0000256" key="1">
    <source>
        <dbReference type="SAM" id="Phobius"/>
    </source>
</evidence>
<feature type="transmembrane region" description="Helical" evidence="1">
    <location>
        <begin position="164"/>
        <end position="184"/>
    </location>
</feature>
<feature type="transmembrane region" description="Helical" evidence="1">
    <location>
        <begin position="293"/>
        <end position="311"/>
    </location>
</feature>
<gene>
    <name evidence="2" type="ORF">METZ01_LOCUS109801</name>
</gene>
<keyword evidence="1" id="KW-0812">Transmembrane</keyword>
<dbReference type="AlphaFoldDB" id="A0A381WYE3"/>
<feature type="transmembrane region" description="Helical" evidence="1">
    <location>
        <begin position="12"/>
        <end position="34"/>
    </location>
</feature>
<feature type="transmembrane region" description="Helical" evidence="1">
    <location>
        <begin position="54"/>
        <end position="73"/>
    </location>
</feature>
<name>A0A381WYE3_9ZZZZ</name>
<feature type="transmembrane region" description="Helical" evidence="1">
    <location>
        <begin position="199"/>
        <end position="217"/>
    </location>
</feature>
<feature type="transmembrane region" description="Helical" evidence="1">
    <location>
        <begin position="94"/>
        <end position="114"/>
    </location>
</feature>
<feature type="transmembrane region" description="Helical" evidence="1">
    <location>
        <begin position="134"/>
        <end position="152"/>
    </location>
</feature>
<dbReference type="EMBL" id="UINC01013137">
    <property type="protein sequence ID" value="SVA56947.1"/>
    <property type="molecule type" value="Genomic_DNA"/>
</dbReference>
<reference evidence="2" key="1">
    <citation type="submission" date="2018-05" db="EMBL/GenBank/DDBJ databases">
        <authorList>
            <person name="Lanie J.A."/>
            <person name="Ng W.-L."/>
            <person name="Kazmierczak K.M."/>
            <person name="Andrzejewski T.M."/>
            <person name="Davidsen T.M."/>
            <person name="Wayne K.J."/>
            <person name="Tettelin H."/>
            <person name="Glass J.I."/>
            <person name="Rusch D."/>
            <person name="Podicherti R."/>
            <person name="Tsui H.-C.T."/>
            <person name="Winkler M.E."/>
        </authorList>
    </citation>
    <scope>NUCLEOTIDE SEQUENCE</scope>
</reference>
<accession>A0A381WYE3</accession>
<proteinExistence type="predicted"/>
<keyword evidence="1" id="KW-1133">Transmembrane helix</keyword>
<organism evidence="2">
    <name type="scientific">marine metagenome</name>
    <dbReference type="NCBI Taxonomy" id="408172"/>
    <lineage>
        <taxon>unclassified sequences</taxon>
        <taxon>metagenomes</taxon>
        <taxon>ecological metagenomes</taxon>
    </lineage>
</organism>
<evidence type="ECO:0000313" key="2">
    <source>
        <dbReference type="EMBL" id="SVA56947.1"/>
    </source>
</evidence>
<feature type="transmembrane region" description="Helical" evidence="1">
    <location>
        <begin position="224"/>
        <end position="242"/>
    </location>
</feature>